<organism evidence="3 4">
    <name type="scientific">Agromyces indicus</name>
    <dbReference type="NCBI Taxonomy" id="758919"/>
    <lineage>
        <taxon>Bacteria</taxon>
        <taxon>Bacillati</taxon>
        <taxon>Actinomycetota</taxon>
        <taxon>Actinomycetes</taxon>
        <taxon>Micrococcales</taxon>
        <taxon>Microbacteriaceae</taxon>
        <taxon>Agromyces</taxon>
    </lineage>
</organism>
<feature type="region of interest" description="Disordered" evidence="1">
    <location>
        <begin position="167"/>
        <end position="228"/>
    </location>
</feature>
<dbReference type="Proteomes" id="UP001260072">
    <property type="component" value="Unassembled WGS sequence"/>
</dbReference>
<keyword evidence="2" id="KW-0472">Membrane</keyword>
<dbReference type="RefSeq" id="WP_310520708.1">
    <property type="nucleotide sequence ID" value="NZ_BAABBS010000002.1"/>
</dbReference>
<proteinExistence type="predicted"/>
<feature type="transmembrane region" description="Helical" evidence="2">
    <location>
        <begin position="136"/>
        <end position="157"/>
    </location>
</feature>
<name>A0ABU1FLA9_9MICO</name>
<dbReference type="Pfam" id="PF09534">
    <property type="entry name" value="Trp_oprn_chp"/>
    <property type="match status" value="1"/>
</dbReference>
<gene>
    <name evidence="3" type="ORF">RH861_09025</name>
</gene>
<comment type="caution">
    <text evidence="3">The sequence shown here is derived from an EMBL/GenBank/DDBJ whole genome shotgun (WGS) entry which is preliminary data.</text>
</comment>
<feature type="transmembrane region" description="Helical" evidence="2">
    <location>
        <begin position="53"/>
        <end position="74"/>
    </location>
</feature>
<keyword evidence="2" id="KW-1133">Transmembrane helix</keyword>
<evidence type="ECO:0000313" key="4">
    <source>
        <dbReference type="Proteomes" id="UP001260072"/>
    </source>
</evidence>
<protein>
    <submittedName>
        <fullName evidence="3">Trp biosynthesis-associated membrane protein</fullName>
    </submittedName>
</protein>
<keyword evidence="2" id="KW-0812">Transmembrane</keyword>
<reference evidence="4" key="1">
    <citation type="submission" date="2023-07" db="EMBL/GenBank/DDBJ databases">
        <title>Description of three actinobacteria isolated from air of manufacturing shop in a pharmaceutical factory.</title>
        <authorList>
            <person name="Zhang D.-F."/>
        </authorList>
    </citation>
    <scope>NUCLEOTIDE SEQUENCE [LARGE SCALE GENOMIC DNA]</scope>
    <source>
        <strain evidence="4">CCTCC AB 2011122</strain>
    </source>
</reference>
<dbReference type="InterPro" id="IPR019051">
    <property type="entry name" value="Trp_biosyn_TM_oprn/chp"/>
</dbReference>
<keyword evidence="4" id="KW-1185">Reference proteome</keyword>
<sequence>MRPERMKLPAILGLLAGSGLALLAWSQTWFTARLVDGQATAGGASALEVGGAVASPALAALALAGLALAGALAIAGPVIRVVLGLLGLALGGSVVLASALALGDPVRAVAPAVAEATGVAGAEPTAELVAGVAASAWPFAAILGGVLIAVAGLVVIVTGRTWPTSRRYGGGARLAPDAPRGGVPASDQAVDDWDGLSRGDDPTAGETEPTPDDAEGTGDGHEAPGRTR</sequence>
<evidence type="ECO:0000256" key="1">
    <source>
        <dbReference type="SAM" id="MobiDB-lite"/>
    </source>
</evidence>
<feature type="transmembrane region" description="Helical" evidence="2">
    <location>
        <begin position="81"/>
        <end position="102"/>
    </location>
</feature>
<evidence type="ECO:0000313" key="3">
    <source>
        <dbReference type="EMBL" id="MDR5692201.1"/>
    </source>
</evidence>
<dbReference type="EMBL" id="JAVKGS010000002">
    <property type="protein sequence ID" value="MDR5692201.1"/>
    <property type="molecule type" value="Genomic_DNA"/>
</dbReference>
<accession>A0ABU1FLA9</accession>
<evidence type="ECO:0000256" key="2">
    <source>
        <dbReference type="SAM" id="Phobius"/>
    </source>
</evidence>
<feature type="compositionally biased region" description="Basic and acidic residues" evidence="1">
    <location>
        <begin position="218"/>
        <end position="228"/>
    </location>
</feature>